<reference evidence="3" key="1">
    <citation type="journal article" date="2006" name="PLoS Biol.">
        <title>Macronuclear genome sequence of the ciliate Tetrahymena thermophila, a model eukaryote.</title>
        <authorList>
            <person name="Eisen J.A."/>
            <person name="Coyne R.S."/>
            <person name="Wu M."/>
            <person name="Wu D."/>
            <person name="Thiagarajan M."/>
            <person name="Wortman J.R."/>
            <person name="Badger J.H."/>
            <person name="Ren Q."/>
            <person name="Amedeo P."/>
            <person name="Jones K.M."/>
            <person name="Tallon L.J."/>
            <person name="Delcher A.L."/>
            <person name="Salzberg S.L."/>
            <person name="Silva J.C."/>
            <person name="Haas B.J."/>
            <person name="Majoros W.H."/>
            <person name="Farzad M."/>
            <person name="Carlton J.M."/>
            <person name="Smith R.K. Jr."/>
            <person name="Garg J."/>
            <person name="Pearlman R.E."/>
            <person name="Karrer K.M."/>
            <person name="Sun L."/>
            <person name="Manning G."/>
            <person name="Elde N.C."/>
            <person name="Turkewitz A.P."/>
            <person name="Asai D.J."/>
            <person name="Wilkes D.E."/>
            <person name="Wang Y."/>
            <person name="Cai H."/>
            <person name="Collins K."/>
            <person name="Stewart B.A."/>
            <person name="Lee S.R."/>
            <person name="Wilamowska K."/>
            <person name="Weinberg Z."/>
            <person name="Ruzzo W.L."/>
            <person name="Wloga D."/>
            <person name="Gaertig J."/>
            <person name="Frankel J."/>
            <person name="Tsao C.-C."/>
            <person name="Gorovsky M.A."/>
            <person name="Keeling P.J."/>
            <person name="Waller R.F."/>
            <person name="Patron N.J."/>
            <person name="Cherry J.M."/>
            <person name="Stover N.A."/>
            <person name="Krieger C.J."/>
            <person name="del Toro C."/>
            <person name="Ryder H.F."/>
            <person name="Williamson S.C."/>
            <person name="Barbeau R.A."/>
            <person name="Hamilton E.P."/>
            <person name="Orias E."/>
        </authorList>
    </citation>
    <scope>NUCLEOTIDE SEQUENCE [LARGE SCALE GENOMIC DNA]</scope>
    <source>
        <strain evidence="3">SB210</strain>
    </source>
</reference>
<dbReference type="Proteomes" id="UP000009168">
    <property type="component" value="Unassembled WGS sequence"/>
</dbReference>
<name>W7XB80_TETTS</name>
<accession>W7XB80</accession>
<sequence length="738" mass="87388">MQDNQNLFGMSSLKQQEFNNLSEQQKIKKALNYTRNLVFDSLALEDQDLVFSDDLQSFTLQNIEVSPFPTESRKVMKYIETSLLQQFLDKNNFIEINNYSVIFVNIDDLSYHNFENILNLDHLFGHVEFKLKSSKIVTDKIQTFIIQGSTENLLLLDKLNYYTQPLNATQRGGKRLIFHSNQLSYCLTEMINRSNFFDKKQFMKVNNVFRLNNFAPGDKKFKSHYDTPFADKSLGLYSKYTMLIYLTGNKEAQNKQPPLAFENISFKKISENSCIIFDQQLQHEGNAYFDNNKIFIRTELIYKMDGLNYNEKVAQMFNMACYMTKEIDQQQYSADLFNKCVKMRYNIPDEKEELKKVYLLKRNLDITYVTDGNYYWFPLYVPLKLIGTLIVLDYFSGKVYSLKNIKIQTKLIKNIDNSKNEEEIDKFIFDIVNQQNFEDEEITESRAQFLQDLEDYVPKTLCENFTFYKCECGLIYEDTLTQAKQLFYREKINAVKNLKNILDQNSVLILDNLIKINLDEIKIELNSNNERNGLSSGKIIFSNQLNIQNSINFASCNCEQDISREYVMLFHTKKLNTFRLPQILFKMQTEGIKLSIDMFKNGFIYYSTETFQQPYTNKDAAYKNQENMEKYYRKKYRKEYGKQYESDSSSENEESDNNNQYSYDEDQNSDGDENNYMIYSFNENKLENESENDKESQESEQEDEPNRCNQKYPEKQKCKDKQSEVLKNQKKLVFKDYS</sequence>
<dbReference type="KEGG" id="tet:TTHERM_000675819"/>
<dbReference type="InParanoid" id="W7XB80"/>
<evidence type="ECO:0000256" key="1">
    <source>
        <dbReference type="SAM" id="MobiDB-lite"/>
    </source>
</evidence>
<feature type="compositionally biased region" description="Acidic residues" evidence="1">
    <location>
        <begin position="663"/>
        <end position="673"/>
    </location>
</feature>
<organism evidence="2 3">
    <name type="scientific">Tetrahymena thermophila (strain SB210)</name>
    <dbReference type="NCBI Taxonomy" id="312017"/>
    <lineage>
        <taxon>Eukaryota</taxon>
        <taxon>Sar</taxon>
        <taxon>Alveolata</taxon>
        <taxon>Ciliophora</taxon>
        <taxon>Intramacronucleata</taxon>
        <taxon>Oligohymenophorea</taxon>
        <taxon>Hymenostomatida</taxon>
        <taxon>Tetrahymenina</taxon>
        <taxon>Tetrahymenidae</taxon>
        <taxon>Tetrahymena</taxon>
    </lineage>
</organism>
<keyword evidence="3" id="KW-1185">Reference proteome</keyword>
<dbReference type="EMBL" id="GG662711">
    <property type="protein sequence ID" value="EWS74592.1"/>
    <property type="molecule type" value="Genomic_DNA"/>
</dbReference>
<protein>
    <submittedName>
        <fullName evidence="2">Uncharacterized protein</fullName>
    </submittedName>
</protein>
<feature type="compositionally biased region" description="Basic and acidic residues" evidence="1">
    <location>
        <begin position="712"/>
        <end position="723"/>
    </location>
</feature>
<gene>
    <name evidence="2" type="ORF">TTHERM_000675819</name>
</gene>
<dbReference type="RefSeq" id="XP_012652893.1">
    <property type="nucleotide sequence ID" value="XM_012797439.1"/>
</dbReference>
<evidence type="ECO:0000313" key="3">
    <source>
        <dbReference type="Proteomes" id="UP000009168"/>
    </source>
</evidence>
<dbReference type="AlphaFoldDB" id="W7XB80"/>
<dbReference type="OrthoDB" id="5127183at2759"/>
<evidence type="ECO:0000313" key="2">
    <source>
        <dbReference type="EMBL" id="EWS74592.1"/>
    </source>
</evidence>
<feature type="compositionally biased region" description="Basic and acidic residues" evidence="1">
    <location>
        <begin position="684"/>
        <end position="697"/>
    </location>
</feature>
<dbReference type="GeneID" id="24440149"/>
<proteinExistence type="predicted"/>
<feature type="region of interest" description="Disordered" evidence="1">
    <location>
        <begin position="641"/>
        <end position="723"/>
    </location>
</feature>